<keyword evidence="5" id="KW-0479">Metal-binding</keyword>
<dbReference type="SUPFAM" id="SSF81301">
    <property type="entry name" value="Nucleotidyltransferase"/>
    <property type="match status" value="1"/>
</dbReference>
<keyword evidence="8 9" id="KW-0694">RNA-binding</keyword>
<comment type="caution">
    <text evidence="13">The sequence shown here is derived from an EMBL/GenBank/DDBJ whole genome shotgun (WGS) entry which is preliminary data.</text>
</comment>
<evidence type="ECO:0000256" key="5">
    <source>
        <dbReference type="ARBA" id="ARBA00022723"/>
    </source>
</evidence>
<keyword evidence="7" id="KW-0460">Magnesium</keyword>
<dbReference type="EMBL" id="LBQB01000003">
    <property type="protein sequence ID" value="KKP69836.1"/>
    <property type="molecule type" value="Genomic_DNA"/>
</dbReference>
<evidence type="ECO:0000313" key="13">
    <source>
        <dbReference type="EMBL" id="KKP69836.1"/>
    </source>
</evidence>
<dbReference type="InterPro" id="IPR006675">
    <property type="entry name" value="HDIG_dom"/>
</dbReference>
<dbReference type="GO" id="GO:0046872">
    <property type="term" value="F:metal ion binding"/>
    <property type="evidence" value="ECO:0007669"/>
    <property type="project" value="UniProtKB-KW"/>
</dbReference>
<dbReference type="InterPro" id="IPR050264">
    <property type="entry name" value="Bact_CCA-adding_enz_type3_sf"/>
</dbReference>
<dbReference type="PATRIC" id="fig|1618350.3.peg.622"/>
<protein>
    <submittedName>
        <fullName evidence="13">PolyA polymerase</fullName>
    </submittedName>
</protein>
<evidence type="ECO:0000256" key="4">
    <source>
        <dbReference type="ARBA" id="ARBA00022695"/>
    </source>
</evidence>
<sequence>MNHQNLLYKIPPEILKVINDLKTASFEAYLVGGCVRDLLLNNPPKDYDIATNAKPEEISKVFPESVTTYAKFGTVLVLTKDEHKETHPVEVTTYRSEMDYRDGRWPMKVEFTSKLSKDLGRRDFTINALAMEIKDNETDIIDLFNGVSDLHKGVIRAVGTPQLRMEEDGLRGFRACRLASTLEFEVEGETFSAISKAKSVSAQVSVERIRDEFIRLLMESHKPSIGIELLRRTGLLELFLPELLEGIGVTQPEYHVDDVYHHLLACVDVALDELKLAALFHDIGKPRVKNVEFEQKYLQRLLKKGKVIPKHHFFGHDEESARMTEEILVRMKFPKVEIKKTVSLVRWHMFYYQDEWSDGAVRRFIKRVGGEENVDLLFKLRIADADSNPKSEFTPAEIQKLEERIAEVRAKEMILSVNDLAINGKDLMGLGVPEGPIIGQILQHLLKEVIEDPILNEREKLLSISKNQIKNKL</sequence>
<evidence type="ECO:0000259" key="11">
    <source>
        <dbReference type="Pfam" id="PF12627"/>
    </source>
</evidence>
<reference evidence="13 14" key="1">
    <citation type="journal article" date="2015" name="Nature">
        <title>rRNA introns, odd ribosomes, and small enigmatic genomes across a large radiation of phyla.</title>
        <authorList>
            <person name="Brown C.T."/>
            <person name="Hug L.A."/>
            <person name="Thomas B.C."/>
            <person name="Sharon I."/>
            <person name="Castelle C.J."/>
            <person name="Singh A."/>
            <person name="Wilkins M.J."/>
            <person name="Williams K.H."/>
            <person name="Banfield J.F."/>
        </authorList>
    </citation>
    <scope>NUCLEOTIDE SEQUENCE [LARGE SCALE GENOMIC DNA]</scope>
</reference>
<comment type="cofactor">
    <cofactor evidence="1">
        <name>Mg(2+)</name>
        <dbReference type="ChEBI" id="CHEBI:18420"/>
    </cofactor>
</comment>
<keyword evidence="4" id="KW-0548">Nucleotidyltransferase</keyword>
<dbReference type="Gene3D" id="1.10.246.80">
    <property type="match status" value="1"/>
</dbReference>
<gene>
    <name evidence="13" type="ORF">UR67_C0003G0116</name>
</gene>
<dbReference type="GO" id="GO:0008033">
    <property type="term" value="P:tRNA processing"/>
    <property type="evidence" value="ECO:0007669"/>
    <property type="project" value="UniProtKB-KW"/>
</dbReference>
<evidence type="ECO:0000256" key="6">
    <source>
        <dbReference type="ARBA" id="ARBA00022741"/>
    </source>
</evidence>
<dbReference type="Pfam" id="PF01743">
    <property type="entry name" value="PolyA_pol"/>
    <property type="match status" value="1"/>
</dbReference>
<dbReference type="Gene3D" id="1.10.3090.10">
    <property type="entry name" value="cca-adding enzyme, domain 2"/>
    <property type="match status" value="1"/>
</dbReference>
<name>A0A0G0C162_UNCC3</name>
<keyword evidence="3" id="KW-0819">tRNA processing</keyword>
<evidence type="ECO:0000256" key="1">
    <source>
        <dbReference type="ARBA" id="ARBA00001946"/>
    </source>
</evidence>
<feature type="domain" description="tRNA nucleotidyltransferase/poly(A) polymerase RNA and SrmB- binding" evidence="11">
    <location>
        <begin position="184"/>
        <end position="243"/>
    </location>
</feature>
<dbReference type="GO" id="GO:0000049">
    <property type="term" value="F:tRNA binding"/>
    <property type="evidence" value="ECO:0007669"/>
    <property type="project" value="TreeGrafter"/>
</dbReference>
<evidence type="ECO:0000313" key="14">
    <source>
        <dbReference type="Proteomes" id="UP000034581"/>
    </source>
</evidence>
<dbReference type="InterPro" id="IPR032810">
    <property type="entry name" value="CCA-adding_enz_C"/>
</dbReference>
<evidence type="ECO:0000256" key="7">
    <source>
        <dbReference type="ARBA" id="ARBA00022842"/>
    </source>
</evidence>
<keyword evidence="2 9" id="KW-0808">Transferase</keyword>
<dbReference type="InterPro" id="IPR043519">
    <property type="entry name" value="NT_sf"/>
</dbReference>
<dbReference type="InterPro" id="IPR003607">
    <property type="entry name" value="HD/PDEase_dom"/>
</dbReference>
<dbReference type="CDD" id="cd00077">
    <property type="entry name" value="HDc"/>
    <property type="match status" value="1"/>
</dbReference>
<dbReference type="NCBIfam" id="TIGR00277">
    <property type="entry name" value="HDIG"/>
    <property type="match status" value="1"/>
</dbReference>
<dbReference type="InterPro" id="IPR032828">
    <property type="entry name" value="PolyA_RNA-bd"/>
</dbReference>
<evidence type="ECO:0000259" key="10">
    <source>
        <dbReference type="Pfam" id="PF01743"/>
    </source>
</evidence>
<dbReference type="Pfam" id="PF12627">
    <property type="entry name" value="PolyA_pol_RNAbd"/>
    <property type="match status" value="1"/>
</dbReference>
<accession>A0A0G0C162</accession>
<dbReference type="InterPro" id="IPR002646">
    <property type="entry name" value="PolA_pol_head_dom"/>
</dbReference>
<feature type="domain" description="CCA-adding enzyme C-terminal" evidence="12">
    <location>
        <begin position="324"/>
        <end position="463"/>
    </location>
</feature>
<organism evidence="13 14">
    <name type="scientific">candidate division CPR3 bacterium GW2011_GWF2_35_18</name>
    <dbReference type="NCBI Taxonomy" id="1618350"/>
    <lineage>
        <taxon>Bacteria</taxon>
        <taxon>Bacteria division CPR3</taxon>
    </lineage>
</organism>
<proteinExistence type="inferred from homology"/>
<comment type="similarity">
    <text evidence="9">Belongs to the tRNA nucleotidyltransferase/poly(A) polymerase family.</text>
</comment>
<dbReference type="GO" id="GO:0016779">
    <property type="term" value="F:nucleotidyltransferase activity"/>
    <property type="evidence" value="ECO:0007669"/>
    <property type="project" value="UniProtKB-KW"/>
</dbReference>
<dbReference type="STRING" id="1618350.UR67_C0003G0116"/>
<dbReference type="Pfam" id="PF13735">
    <property type="entry name" value="tRNA_NucTran2_2"/>
    <property type="match status" value="1"/>
</dbReference>
<keyword evidence="6" id="KW-0547">Nucleotide-binding</keyword>
<feature type="domain" description="Poly A polymerase head" evidence="10">
    <location>
        <begin position="28"/>
        <end position="156"/>
    </location>
</feature>
<dbReference type="Proteomes" id="UP000034581">
    <property type="component" value="Unassembled WGS sequence"/>
</dbReference>
<evidence type="ECO:0000256" key="2">
    <source>
        <dbReference type="ARBA" id="ARBA00022679"/>
    </source>
</evidence>
<evidence type="ECO:0000256" key="8">
    <source>
        <dbReference type="ARBA" id="ARBA00022884"/>
    </source>
</evidence>
<evidence type="ECO:0000256" key="3">
    <source>
        <dbReference type="ARBA" id="ARBA00022694"/>
    </source>
</evidence>
<dbReference type="SUPFAM" id="SSF81891">
    <property type="entry name" value="Poly A polymerase C-terminal region-like"/>
    <property type="match status" value="1"/>
</dbReference>
<evidence type="ECO:0000256" key="9">
    <source>
        <dbReference type="RuleBase" id="RU003953"/>
    </source>
</evidence>
<dbReference type="Gene3D" id="3.30.460.10">
    <property type="entry name" value="Beta Polymerase, domain 2"/>
    <property type="match status" value="1"/>
</dbReference>
<dbReference type="PANTHER" id="PTHR46173">
    <property type="entry name" value="CCA TRNA NUCLEOTIDYLTRANSFERASE 1, MITOCHONDRIAL"/>
    <property type="match status" value="1"/>
</dbReference>
<dbReference type="GO" id="GO:0000166">
    <property type="term" value="F:nucleotide binding"/>
    <property type="evidence" value="ECO:0007669"/>
    <property type="project" value="UniProtKB-KW"/>
</dbReference>
<evidence type="ECO:0000259" key="12">
    <source>
        <dbReference type="Pfam" id="PF13735"/>
    </source>
</evidence>
<dbReference type="CDD" id="cd05398">
    <property type="entry name" value="NT_ClassII-CCAase"/>
    <property type="match status" value="1"/>
</dbReference>
<dbReference type="AlphaFoldDB" id="A0A0G0C162"/>
<dbReference type="PANTHER" id="PTHR46173:SF1">
    <property type="entry name" value="CCA TRNA NUCLEOTIDYLTRANSFERASE 1, MITOCHONDRIAL"/>
    <property type="match status" value="1"/>
</dbReference>